<accession>A0ABR9PF00</accession>
<comment type="caution">
    <text evidence="9">The sequence shown here is derived from an EMBL/GenBank/DDBJ whole genome shotgun (WGS) entry which is preliminary data.</text>
</comment>
<dbReference type="EMBL" id="JADBGI010000045">
    <property type="protein sequence ID" value="MBE3002407.1"/>
    <property type="molecule type" value="Genomic_DNA"/>
</dbReference>
<evidence type="ECO:0000313" key="10">
    <source>
        <dbReference type="Proteomes" id="UP000806528"/>
    </source>
</evidence>
<feature type="transmembrane region" description="Helical" evidence="7">
    <location>
        <begin position="146"/>
        <end position="164"/>
    </location>
</feature>
<protein>
    <submittedName>
        <fullName evidence="9">MFS transporter</fullName>
    </submittedName>
</protein>
<keyword evidence="4 7" id="KW-0812">Transmembrane</keyword>
<reference evidence="9 10" key="1">
    <citation type="submission" date="2020-09" db="EMBL/GenBank/DDBJ databases">
        <title>Diversity and distribution of actinomycetes associated with coral in the coast of Hainan.</title>
        <authorList>
            <person name="Li F."/>
        </authorList>
    </citation>
    <scope>NUCLEOTIDE SEQUENCE [LARGE SCALE GENOMIC DNA]</scope>
    <source>
        <strain evidence="9 10">HNM0947</strain>
    </source>
</reference>
<dbReference type="PANTHER" id="PTHR42718:SF42">
    <property type="entry name" value="EXPORT PROTEIN"/>
    <property type="match status" value="1"/>
</dbReference>
<feature type="transmembrane region" description="Helical" evidence="7">
    <location>
        <begin position="443"/>
        <end position="464"/>
    </location>
</feature>
<feature type="transmembrane region" description="Helical" evidence="7">
    <location>
        <begin position="117"/>
        <end position="134"/>
    </location>
</feature>
<evidence type="ECO:0000256" key="1">
    <source>
        <dbReference type="ARBA" id="ARBA00004651"/>
    </source>
</evidence>
<dbReference type="PRINTS" id="PR01036">
    <property type="entry name" value="TCRTETB"/>
</dbReference>
<feature type="transmembrane region" description="Helical" evidence="7">
    <location>
        <begin position="176"/>
        <end position="196"/>
    </location>
</feature>
<keyword evidence="3" id="KW-1003">Cell membrane</keyword>
<proteinExistence type="predicted"/>
<feature type="transmembrane region" description="Helical" evidence="7">
    <location>
        <begin position="337"/>
        <end position="360"/>
    </location>
</feature>
<dbReference type="InterPro" id="IPR036259">
    <property type="entry name" value="MFS_trans_sf"/>
</dbReference>
<keyword evidence="5 7" id="KW-1133">Transmembrane helix</keyword>
<feature type="transmembrane region" description="Helical" evidence="7">
    <location>
        <begin position="91"/>
        <end position="111"/>
    </location>
</feature>
<evidence type="ECO:0000256" key="2">
    <source>
        <dbReference type="ARBA" id="ARBA00022448"/>
    </source>
</evidence>
<feature type="domain" description="Major facilitator superfamily (MFS) profile" evidence="8">
    <location>
        <begin position="22"/>
        <end position="469"/>
    </location>
</feature>
<evidence type="ECO:0000256" key="7">
    <source>
        <dbReference type="SAM" id="Phobius"/>
    </source>
</evidence>
<dbReference type="Gene3D" id="1.20.1250.20">
    <property type="entry name" value="MFS general substrate transporter like domains"/>
    <property type="match status" value="1"/>
</dbReference>
<dbReference type="PANTHER" id="PTHR42718">
    <property type="entry name" value="MAJOR FACILITATOR SUPERFAMILY MULTIDRUG TRANSPORTER MFSC"/>
    <property type="match status" value="1"/>
</dbReference>
<feature type="transmembrane region" description="Helical" evidence="7">
    <location>
        <begin position="307"/>
        <end position="325"/>
    </location>
</feature>
<keyword evidence="6 7" id="KW-0472">Membrane</keyword>
<dbReference type="Proteomes" id="UP000806528">
    <property type="component" value="Unassembled WGS sequence"/>
</dbReference>
<feature type="transmembrane region" description="Helical" evidence="7">
    <location>
        <begin position="409"/>
        <end position="431"/>
    </location>
</feature>
<organism evidence="9 10">
    <name type="scientific">Nocardiopsis coralli</name>
    <dbReference type="NCBI Taxonomy" id="2772213"/>
    <lineage>
        <taxon>Bacteria</taxon>
        <taxon>Bacillati</taxon>
        <taxon>Actinomycetota</taxon>
        <taxon>Actinomycetes</taxon>
        <taxon>Streptosporangiales</taxon>
        <taxon>Nocardiopsidaceae</taxon>
        <taxon>Nocardiopsis</taxon>
    </lineage>
</organism>
<dbReference type="CDD" id="cd17321">
    <property type="entry name" value="MFS_MMR_MDR_like"/>
    <property type="match status" value="1"/>
</dbReference>
<feature type="transmembrane region" description="Helical" evidence="7">
    <location>
        <begin position="240"/>
        <end position="257"/>
    </location>
</feature>
<evidence type="ECO:0000256" key="4">
    <source>
        <dbReference type="ARBA" id="ARBA00022692"/>
    </source>
</evidence>
<dbReference type="NCBIfam" id="TIGR00711">
    <property type="entry name" value="efflux_EmrB"/>
    <property type="match status" value="1"/>
</dbReference>
<name>A0ABR9PF00_9ACTN</name>
<evidence type="ECO:0000259" key="8">
    <source>
        <dbReference type="PROSITE" id="PS50850"/>
    </source>
</evidence>
<sequence length="474" mass="48117">MTTPNTRAPAEAHAPTGNPWHTLVAVAFGVMMVGLDGTIVAVANPAIGAGLGASMDQLQWVLHGYLLGLAAFLVTAGRLGDRFGHRRTYTVGLVGFVATSVVIALAPTVAALVALRVLQGIFGALLIPAAMGLLRTSFPPEKLGRAFGAASALISTATAAGPFVGGVLVDTFGWEAVFLVNLPVGILAFALGLRLLPPNRATDSSTRTDPLGIVLIGLSMFGLVRALVEGPHRGWADPAAALPLGGALLAGAVFVWWQRSTDHPLLPLELFANRTLSIGAVLMICMAIGLMGTLFYATFYLQDVRGLAPAQAGLVLLPMTAMMAVTSPLAGRVLDRASLAAPTVLGLLAAAAGVFLLSRLEQDTAVLSMTGAFALLGAGLGAVMTGATAAIVGSAPVRLAGVASALQQAAMQLGGSLGTALLGAMMAADAVSGTDPAVFMDGLGRAFTLAAAVLLAAAVPALFLRRRTPVDQVV</sequence>
<comment type="subcellular location">
    <subcellularLocation>
        <location evidence="1">Cell membrane</location>
        <topology evidence="1">Multi-pass membrane protein</topology>
    </subcellularLocation>
</comment>
<evidence type="ECO:0000256" key="5">
    <source>
        <dbReference type="ARBA" id="ARBA00022989"/>
    </source>
</evidence>
<dbReference type="PROSITE" id="PS50850">
    <property type="entry name" value="MFS"/>
    <property type="match status" value="1"/>
</dbReference>
<dbReference type="InterPro" id="IPR020846">
    <property type="entry name" value="MFS_dom"/>
</dbReference>
<keyword evidence="10" id="KW-1185">Reference proteome</keyword>
<dbReference type="RefSeq" id="WP_193124993.1">
    <property type="nucleotide sequence ID" value="NZ_JADBGI010000045.1"/>
</dbReference>
<evidence type="ECO:0000256" key="3">
    <source>
        <dbReference type="ARBA" id="ARBA00022475"/>
    </source>
</evidence>
<feature type="transmembrane region" description="Helical" evidence="7">
    <location>
        <begin position="20"/>
        <end position="40"/>
    </location>
</feature>
<dbReference type="SUPFAM" id="SSF103473">
    <property type="entry name" value="MFS general substrate transporter"/>
    <property type="match status" value="1"/>
</dbReference>
<dbReference type="Pfam" id="PF07690">
    <property type="entry name" value="MFS_1"/>
    <property type="match status" value="1"/>
</dbReference>
<feature type="transmembrane region" description="Helical" evidence="7">
    <location>
        <begin position="208"/>
        <end position="228"/>
    </location>
</feature>
<feature type="transmembrane region" description="Helical" evidence="7">
    <location>
        <begin position="372"/>
        <end position="397"/>
    </location>
</feature>
<feature type="transmembrane region" description="Helical" evidence="7">
    <location>
        <begin position="278"/>
        <end position="301"/>
    </location>
</feature>
<keyword evidence="2" id="KW-0813">Transport</keyword>
<dbReference type="InterPro" id="IPR011701">
    <property type="entry name" value="MFS"/>
</dbReference>
<dbReference type="InterPro" id="IPR004638">
    <property type="entry name" value="EmrB-like"/>
</dbReference>
<evidence type="ECO:0000313" key="9">
    <source>
        <dbReference type="EMBL" id="MBE3002407.1"/>
    </source>
</evidence>
<gene>
    <name evidence="9" type="ORF">IDM40_27470</name>
</gene>
<feature type="transmembrane region" description="Helical" evidence="7">
    <location>
        <begin position="60"/>
        <end position="79"/>
    </location>
</feature>
<evidence type="ECO:0000256" key="6">
    <source>
        <dbReference type="ARBA" id="ARBA00023136"/>
    </source>
</evidence>
<dbReference type="Gene3D" id="1.20.1720.10">
    <property type="entry name" value="Multidrug resistance protein D"/>
    <property type="match status" value="1"/>
</dbReference>